<keyword evidence="1" id="KW-1133">Transmembrane helix</keyword>
<accession>A0A2S0NBA2</accession>
<reference evidence="2 3" key="1">
    <citation type="submission" date="2018-03" db="EMBL/GenBank/DDBJ databases">
        <title>Genome sequencing of Phreatobacter sp.</title>
        <authorList>
            <person name="Kim S.-J."/>
            <person name="Heo J."/>
            <person name="Kwon S.-W."/>
        </authorList>
    </citation>
    <scope>NUCLEOTIDE SEQUENCE [LARGE SCALE GENOMIC DNA]</scope>
    <source>
        <strain evidence="2 3">S-12</strain>
    </source>
</reference>
<protein>
    <submittedName>
        <fullName evidence="2">Uncharacterized protein</fullName>
    </submittedName>
</protein>
<dbReference type="KEGG" id="phr:C6569_10355"/>
<gene>
    <name evidence="2" type="ORF">C6569_10355</name>
</gene>
<feature type="transmembrane region" description="Helical" evidence="1">
    <location>
        <begin position="26"/>
        <end position="45"/>
    </location>
</feature>
<dbReference type="OrthoDB" id="9809949at2"/>
<evidence type="ECO:0000313" key="3">
    <source>
        <dbReference type="Proteomes" id="UP000237889"/>
    </source>
</evidence>
<organism evidence="2 3">
    <name type="scientific">Phreatobacter cathodiphilus</name>
    <dbReference type="NCBI Taxonomy" id="1868589"/>
    <lineage>
        <taxon>Bacteria</taxon>
        <taxon>Pseudomonadati</taxon>
        <taxon>Pseudomonadota</taxon>
        <taxon>Alphaproteobacteria</taxon>
        <taxon>Hyphomicrobiales</taxon>
        <taxon>Phreatobacteraceae</taxon>
        <taxon>Phreatobacter</taxon>
    </lineage>
</organism>
<evidence type="ECO:0000313" key="2">
    <source>
        <dbReference type="EMBL" id="AVO45430.1"/>
    </source>
</evidence>
<proteinExistence type="predicted"/>
<keyword evidence="3" id="KW-1185">Reference proteome</keyword>
<dbReference type="EMBL" id="CP027668">
    <property type="protein sequence ID" value="AVO45430.1"/>
    <property type="molecule type" value="Genomic_DNA"/>
</dbReference>
<evidence type="ECO:0000256" key="1">
    <source>
        <dbReference type="SAM" id="Phobius"/>
    </source>
</evidence>
<name>A0A2S0NBA2_9HYPH</name>
<sequence>MRSSTRRPIPDAPAEAAGDTFQLLRAGFLAVFATVVLASCAYVPVAVEGVATRPDIAARDAENPWIFVPAGAWITRDTVTPVSVGACPTPACPERVAIAVVEARGPEARTLARTLRQPGPLVTRLAEGNRRRIALVTAAQRNVPAAVAARRIPHRVASRSRPFQHRAFTGFRLEMRRETGPARTAHAAVLGRRQGDTVKVVVVIGETAAQAEATARTVADANL</sequence>
<keyword evidence="1" id="KW-0472">Membrane</keyword>
<dbReference type="Proteomes" id="UP000237889">
    <property type="component" value="Chromosome"/>
</dbReference>
<dbReference type="AlphaFoldDB" id="A0A2S0NBA2"/>
<keyword evidence="1" id="KW-0812">Transmembrane</keyword>
<dbReference type="RefSeq" id="WP_106748771.1">
    <property type="nucleotide sequence ID" value="NZ_CP027668.1"/>
</dbReference>